<dbReference type="OrthoDB" id="191053at2"/>
<dbReference type="AlphaFoldDB" id="A0A6N6RKY1"/>
<organism evidence="1 2">
    <name type="scientific">Phaeocystidibacter luteus</name>
    <dbReference type="NCBI Taxonomy" id="911197"/>
    <lineage>
        <taxon>Bacteria</taxon>
        <taxon>Pseudomonadati</taxon>
        <taxon>Bacteroidota</taxon>
        <taxon>Flavobacteriia</taxon>
        <taxon>Flavobacteriales</taxon>
        <taxon>Phaeocystidibacteraceae</taxon>
        <taxon>Phaeocystidibacter</taxon>
    </lineage>
</organism>
<comment type="caution">
    <text evidence="1">The sequence shown here is derived from an EMBL/GenBank/DDBJ whole genome shotgun (WGS) entry which is preliminary data.</text>
</comment>
<sequence length="229" mass="26300">MQSEPLSQLLPPSLPTPEDGNFPRIYEEDWLPGLSYFRHLTRGEDAKYNMSDFGYVKGSRPNFNAFARRLRVACSIEVSFSKMGQDTANGYAALTKHFLMFSAFERYANEVVGVAERRYEAALPKADPEEFKYIHRFMKEIDEGDALWNWLMDQKANHYQGQSLLSFRNGFDPMKAVYVSAMLRNSFAHGVLTAHPAGTAPGCVEQLATRLTERLYRGMLQDFWARMRE</sequence>
<accession>A0A6N6RKY1</accession>
<evidence type="ECO:0000313" key="2">
    <source>
        <dbReference type="Proteomes" id="UP000468650"/>
    </source>
</evidence>
<protein>
    <submittedName>
        <fullName evidence="1">Uncharacterized protein</fullName>
    </submittedName>
</protein>
<dbReference type="Proteomes" id="UP000468650">
    <property type="component" value="Unassembled WGS sequence"/>
</dbReference>
<reference evidence="1 2" key="1">
    <citation type="submission" date="2019-09" db="EMBL/GenBank/DDBJ databases">
        <title>Genomes of family Cryomorphaceae.</title>
        <authorList>
            <person name="Bowman J.P."/>
        </authorList>
    </citation>
    <scope>NUCLEOTIDE SEQUENCE [LARGE SCALE GENOMIC DNA]</scope>
    <source>
        <strain evidence="1 2">LMG 25704</strain>
    </source>
</reference>
<dbReference type="EMBL" id="WBVO01000006">
    <property type="protein sequence ID" value="KAB2810018.1"/>
    <property type="molecule type" value="Genomic_DNA"/>
</dbReference>
<proteinExistence type="predicted"/>
<dbReference type="RefSeq" id="WP_151667519.1">
    <property type="nucleotide sequence ID" value="NZ_WBVO01000006.1"/>
</dbReference>
<name>A0A6N6RKY1_9FLAO</name>
<keyword evidence="2" id="KW-1185">Reference proteome</keyword>
<gene>
    <name evidence="1" type="ORF">F8C67_09055</name>
</gene>
<evidence type="ECO:0000313" key="1">
    <source>
        <dbReference type="EMBL" id="KAB2810018.1"/>
    </source>
</evidence>